<organism evidence="2 3">
    <name type="scientific">Stephania cephalantha</name>
    <dbReference type="NCBI Taxonomy" id="152367"/>
    <lineage>
        <taxon>Eukaryota</taxon>
        <taxon>Viridiplantae</taxon>
        <taxon>Streptophyta</taxon>
        <taxon>Embryophyta</taxon>
        <taxon>Tracheophyta</taxon>
        <taxon>Spermatophyta</taxon>
        <taxon>Magnoliopsida</taxon>
        <taxon>Ranunculales</taxon>
        <taxon>Menispermaceae</taxon>
        <taxon>Menispermoideae</taxon>
        <taxon>Cissampelideae</taxon>
        <taxon>Stephania</taxon>
    </lineage>
</organism>
<feature type="transmembrane region" description="Helical" evidence="1">
    <location>
        <begin position="27"/>
        <end position="46"/>
    </location>
</feature>
<proteinExistence type="predicted"/>
<name>A0AAP0F5A2_9MAGN</name>
<evidence type="ECO:0000313" key="3">
    <source>
        <dbReference type="Proteomes" id="UP001419268"/>
    </source>
</evidence>
<keyword evidence="1" id="KW-0472">Membrane</keyword>
<keyword evidence="1" id="KW-0812">Transmembrane</keyword>
<comment type="caution">
    <text evidence="2">The sequence shown here is derived from an EMBL/GenBank/DDBJ whole genome shotgun (WGS) entry which is preliminary data.</text>
</comment>
<keyword evidence="1" id="KW-1133">Transmembrane helix</keyword>
<dbReference type="AlphaFoldDB" id="A0AAP0F5A2"/>
<accession>A0AAP0F5A2</accession>
<reference evidence="2 3" key="1">
    <citation type="submission" date="2024-01" db="EMBL/GenBank/DDBJ databases">
        <title>Genome assemblies of Stephania.</title>
        <authorList>
            <person name="Yang L."/>
        </authorList>
    </citation>
    <scope>NUCLEOTIDE SEQUENCE [LARGE SCALE GENOMIC DNA]</scope>
    <source>
        <strain evidence="2">JXDWG</strain>
        <tissue evidence="2">Leaf</tissue>
    </source>
</reference>
<dbReference type="Proteomes" id="UP001419268">
    <property type="component" value="Unassembled WGS sequence"/>
</dbReference>
<keyword evidence="3" id="KW-1185">Reference proteome</keyword>
<evidence type="ECO:0000313" key="2">
    <source>
        <dbReference type="EMBL" id="KAK9105531.1"/>
    </source>
</evidence>
<evidence type="ECO:0000256" key="1">
    <source>
        <dbReference type="SAM" id="Phobius"/>
    </source>
</evidence>
<protein>
    <submittedName>
        <fullName evidence="2">Uncharacterized protein</fullName>
    </submittedName>
</protein>
<gene>
    <name evidence="2" type="ORF">Scep_022375</name>
</gene>
<dbReference type="EMBL" id="JBBNAG010000009">
    <property type="protein sequence ID" value="KAK9105531.1"/>
    <property type="molecule type" value="Genomic_DNA"/>
</dbReference>
<sequence length="51" mass="5733">MLDILQTTGSIVTSNSLLYMNLFSPSLLYDLISINCAPLFLLKIVIFTPHF</sequence>